<evidence type="ECO:0000256" key="5">
    <source>
        <dbReference type="ARBA" id="ARBA00023136"/>
    </source>
</evidence>
<proteinExistence type="inferred from homology"/>
<evidence type="ECO:0000256" key="7">
    <source>
        <dbReference type="SAM" id="Phobius"/>
    </source>
</evidence>
<evidence type="ECO:0000313" key="9">
    <source>
        <dbReference type="Proteomes" id="UP000000598"/>
    </source>
</evidence>
<comment type="similarity">
    <text evidence="2">Belongs to the acetate uptake transporter (AceTr) (TC 2.A.96) family.</text>
</comment>
<feature type="transmembrane region" description="Helical" evidence="7">
    <location>
        <begin position="140"/>
        <end position="157"/>
    </location>
</feature>
<dbReference type="GeneID" id="2894235"/>
<accession>Q6CPR2</accession>
<dbReference type="EMBL" id="CR382125">
    <property type="protein sequence ID" value="CAG99164.1"/>
    <property type="molecule type" value="Genomic_DNA"/>
</dbReference>
<dbReference type="KEGG" id="kla:KLLA0_E02927g"/>
<feature type="compositionally biased region" description="Acidic residues" evidence="6">
    <location>
        <begin position="49"/>
        <end position="65"/>
    </location>
</feature>
<keyword evidence="4 7" id="KW-1133">Transmembrane helix</keyword>
<dbReference type="PaxDb" id="284590-Q6CPR2"/>
<dbReference type="RefSeq" id="XP_454077.1">
    <property type="nucleotide sequence ID" value="XM_454077.1"/>
</dbReference>
<feature type="region of interest" description="Disordered" evidence="6">
    <location>
        <begin position="20"/>
        <end position="78"/>
    </location>
</feature>
<feature type="transmembrane region" description="Helical" evidence="7">
    <location>
        <begin position="196"/>
        <end position="215"/>
    </location>
</feature>
<keyword evidence="3 7" id="KW-0812">Transmembrane</keyword>
<dbReference type="InParanoid" id="Q6CPR2"/>
<dbReference type="NCBIfam" id="NF038013">
    <property type="entry name" value="AceTr_1"/>
    <property type="match status" value="1"/>
</dbReference>
<dbReference type="eggNOG" id="ENOG502QSVX">
    <property type="taxonomic scope" value="Eukaryota"/>
</dbReference>
<evidence type="ECO:0000256" key="4">
    <source>
        <dbReference type="ARBA" id="ARBA00022989"/>
    </source>
</evidence>
<gene>
    <name evidence="8" type="ORF">KLLA0_E02927g</name>
</gene>
<feature type="transmembrane region" description="Helical" evidence="7">
    <location>
        <begin position="289"/>
        <end position="309"/>
    </location>
</feature>
<sequence>MTEYREDSIKQLPKVTATETSNTLFTIERINSNSDEYDEEDVPKMLVDERDDDDSSSFDGDDDDSMDKNRQRRHNKRAKEEYVVIGGKTYMTSDLEQWLARDHDLENQTEELTRAKTNVTLLQGELADLDTDHKVYANPLPLGLSSFGFSCLLLSMVNAQVRGVTNNKIVLGAAIFYGGIIELIAGLFCFPLGDTFGMTVLGAYGGFWLSYSVILTDQFNIVSSYSDDPAMLKNALGLYLTCWTVFTTLCWLCTMKSTWGLFLCFTFLEMTFIMLACSEFLDSVPIAKAGGYFGMFSAMCAFYVLYSGLANADNSYVPLRQFSLPKTQRVITSSRV</sequence>
<dbReference type="AlphaFoldDB" id="Q6CPR2"/>
<dbReference type="InterPro" id="IPR051633">
    <property type="entry name" value="AceTr"/>
</dbReference>
<name>Q6CPR2_KLULA</name>
<keyword evidence="9" id="KW-1185">Reference proteome</keyword>
<feature type="transmembrane region" description="Helical" evidence="7">
    <location>
        <begin position="169"/>
        <end position="190"/>
    </location>
</feature>
<evidence type="ECO:0000256" key="2">
    <source>
        <dbReference type="ARBA" id="ARBA00005587"/>
    </source>
</evidence>
<dbReference type="GO" id="GO:0005886">
    <property type="term" value="C:plasma membrane"/>
    <property type="evidence" value="ECO:0007669"/>
    <property type="project" value="TreeGrafter"/>
</dbReference>
<reference evidence="8 9" key="1">
    <citation type="journal article" date="2004" name="Nature">
        <title>Genome evolution in yeasts.</title>
        <authorList>
            <consortium name="Genolevures"/>
            <person name="Dujon B."/>
            <person name="Sherman D."/>
            <person name="Fischer G."/>
            <person name="Durrens P."/>
            <person name="Casaregola S."/>
            <person name="Lafontaine I."/>
            <person name="de Montigny J."/>
            <person name="Marck C."/>
            <person name="Neuveglise C."/>
            <person name="Talla E."/>
            <person name="Goffard N."/>
            <person name="Frangeul L."/>
            <person name="Aigle M."/>
            <person name="Anthouard V."/>
            <person name="Babour A."/>
            <person name="Barbe V."/>
            <person name="Barnay S."/>
            <person name="Blanchin S."/>
            <person name="Beckerich J.M."/>
            <person name="Beyne E."/>
            <person name="Bleykasten C."/>
            <person name="Boisrame A."/>
            <person name="Boyer J."/>
            <person name="Cattolico L."/>
            <person name="Confanioleri F."/>
            <person name="de Daruvar A."/>
            <person name="Despons L."/>
            <person name="Fabre E."/>
            <person name="Fairhead C."/>
            <person name="Ferry-Dumazet H."/>
            <person name="Groppi A."/>
            <person name="Hantraye F."/>
            <person name="Hennequin C."/>
            <person name="Jauniaux N."/>
            <person name="Joyet P."/>
            <person name="Kachouri R."/>
            <person name="Kerrest A."/>
            <person name="Koszul R."/>
            <person name="Lemaire M."/>
            <person name="Lesur I."/>
            <person name="Ma L."/>
            <person name="Muller H."/>
            <person name="Nicaud J.M."/>
            <person name="Nikolski M."/>
            <person name="Oztas S."/>
            <person name="Ozier-Kalogeropoulos O."/>
            <person name="Pellenz S."/>
            <person name="Potier S."/>
            <person name="Richard G.F."/>
            <person name="Straub M.L."/>
            <person name="Suleau A."/>
            <person name="Swennene D."/>
            <person name="Tekaia F."/>
            <person name="Wesolowski-Louvel M."/>
            <person name="Westhof E."/>
            <person name="Wirth B."/>
            <person name="Zeniou-Meyer M."/>
            <person name="Zivanovic I."/>
            <person name="Bolotin-Fukuhara M."/>
            <person name="Thierry A."/>
            <person name="Bouchier C."/>
            <person name="Caudron B."/>
            <person name="Scarpelli C."/>
            <person name="Gaillardin C."/>
            <person name="Weissenbach J."/>
            <person name="Wincker P."/>
            <person name="Souciet J.L."/>
        </authorList>
    </citation>
    <scope>NUCLEOTIDE SEQUENCE [LARGE SCALE GENOMIC DNA]</scope>
    <source>
        <strain evidence="9">ATCC 8585 / CBS 2359 / DSM 70799 / NBRC 1267 / NRRL Y-1140 / WM37</strain>
    </source>
</reference>
<evidence type="ECO:0000256" key="3">
    <source>
        <dbReference type="ARBA" id="ARBA00022692"/>
    </source>
</evidence>
<comment type="subcellular location">
    <subcellularLocation>
        <location evidence="1">Membrane</location>
        <topology evidence="1">Multi-pass membrane protein</topology>
    </subcellularLocation>
</comment>
<organism evidence="8 9">
    <name type="scientific">Kluyveromyces lactis (strain ATCC 8585 / CBS 2359 / DSM 70799 / NBRC 1267 / NRRL Y-1140 / WM37)</name>
    <name type="common">Yeast</name>
    <name type="synonym">Candida sphaerica</name>
    <dbReference type="NCBI Taxonomy" id="284590"/>
    <lineage>
        <taxon>Eukaryota</taxon>
        <taxon>Fungi</taxon>
        <taxon>Dikarya</taxon>
        <taxon>Ascomycota</taxon>
        <taxon>Saccharomycotina</taxon>
        <taxon>Saccharomycetes</taxon>
        <taxon>Saccharomycetales</taxon>
        <taxon>Saccharomycetaceae</taxon>
        <taxon>Kluyveromyces</taxon>
    </lineage>
</organism>
<evidence type="ECO:0000313" key="8">
    <source>
        <dbReference type="EMBL" id="CAG99164.1"/>
    </source>
</evidence>
<dbReference type="GO" id="GO:0015123">
    <property type="term" value="F:acetate transmembrane transporter activity"/>
    <property type="evidence" value="ECO:0007669"/>
    <property type="project" value="TreeGrafter"/>
</dbReference>
<dbReference type="InterPro" id="IPR000791">
    <property type="entry name" value="Gpr1/Fun34/SatP-like"/>
</dbReference>
<dbReference type="HOGENOM" id="CLU_051062_0_0_1"/>
<dbReference type="PANTHER" id="PTHR31123">
    <property type="entry name" value="ACCUMULATION OF DYADS PROTEIN 2-RELATED"/>
    <property type="match status" value="1"/>
</dbReference>
<dbReference type="Proteomes" id="UP000000598">
    <property type="component" value="Chromosome E"/>
</dbReference>
<evidence type="ECO:0000256" key="6">
    <source>
        <dbReference type="SAM" id="MobiDB-lite"/>
    </source>
</evidence>
<keyword evidence="5 7" id="KW-0472">Membrane</keyword>
<feature type="transmembrane region" description="Helical" evidence="7">
    <location>
        <begin position="260"/>
        <end position="277"/>
    </location>
</feature>
<dbReference type="PANTHER" id="PTHR31123:SF3">
    <property type="entry name" value="AMMONIA TRANSPORT OUTWARD PROTEIN 3"/>
    <property type="match status" value="1"/>
</dbReference>
<feature type="transmembrane region" description="Helical" evidence="7">
    <location>
        <begin position="236"/>
        <end position="254"/>
    </location>
</feature>
<dbReference type="Pfam" id="PF01184">
    <property type="entry name" value="Gpr1_Fun34_YaaH"/>
    <property type="match status" value="1"/>
</dbReference>
<evidence type="ECO:0000256" key="1">
    <source>
        <dbReference type="ARBA" id="ARBA00004141"/>
    </source>
</evidence>
<feature type="compositionally biased region" description="Polar residues" evidence="6">
    <location>
        <begin position="20"/>
        <end position="34"/>
    </location>
</feature>
<protein>
    <submittedName>
        <fullName evidence="8">KLLA0E02927p</fullName>
    </submittedName>
</protein>